<reference evidence="1 2" key="1">
    <citation type="submission" date="2020-04" db="EMBL/GenBank/DDBJ databases">
        <title>Perkinsus olseni comparative genomics.</title>
        <authorList>
            <person name="Bogema D.R."/>
        </authorList>
    </citation>
    <scope>NUCLEOTIDE SEQUENCE [LARGE SCALE GENOMIC DNA]</scope>
    <source>
        <strain evidence="1">ATCC PRA-205</strain>
    </source>
</reference>
<sequence>MGVTQRKIGHIREDYDPAAFVAIVPSVELACFTTGVGNKAKKEVAMPPSQRKNNIVLRLFKVRSLSLPLVIRESGEHRYDNNTNNDLGECQRNMQTIIMVKITPKFSRPGEVNKYRRAYASKNTSIDF</sequence>
<accession>A0A7J6R3C8</accession>
<protein>
    <submittedName>
        <fullName evidence="1">Uncharacterized protein</fullName>
    </submittedName>
</protein>
<evidence type="ECO:0000313" key="2">
    <source>
        <dbReference type="Proteomes" id="UP000574390"/>
    </source>
</evidence>
<evidence type="ECO:0000313" key="1">
    <source>
        <dbReference type="EMBL" id="KAF4714446.1"/>
    </source>
</evidence>
<dbReference type="AlphaFoldDB" id="A0A7J6R3C8"/>
<comment type="caution">
    <text evidence="1">The sequence shown here is derived from an EMBL/GenBank/DDBJ whole genome shotgun (WGS) entry which is preliminary data.</text>
</comment>
<dbReference type="Proteomes" id="UP000574390">
    <property type="component" value="Unassembled WGS sequence"/>
</dbReference>
<dbReference type="EMBL" id="JABANM010025537">
    <property type="protein sequence ID" value="KAF4714446.1"/>
    <property type="molecule type" value="Genomic_DNA"/>
</dbReference>
<gene>
    <name evidence="1" type="ORF">FOZ62_002962</name>
</gene>
<name>A0A7J6R3C8_PEROL</name>
<organism evidence="1 2">
    <name type="scientific">Perkinsus olseni</name>
    <name type="common">Perkinsus atlanticus</name>
    <dbReference type="NCBI Taxonomy" id="32597"/>
    <lineage>
        <taxon>Eukaryota</taxon>
        <taxon>Sar</taxon>
        <taxon>Alveolata</taxon>
        <taxon>Perkinsozoa</taxon>
        <taxon>Perkinsea</taxon>
        <taxon>Perkinsida</taxon>
        <taxon>Perkinsidae</taxon>
        <taxon>Perkinsus</taxon>
    </lineage>
</organism>
<proteinExistence type="predicted"/>